<name>A0AAN8KFL7_PATCE</name>
<feature type="domain" description="DDE-1" evidence="2">
    <location>
        <begin position="225"/>
        <end position="388"/>
    </location>
</feature>
<proteinExistence type="predicted"/>
<sequence length="746" mass="82664">MPRKYQRKSNRGAPEDVLRRAMEQVRGGFSIRAAAKDFDISRMTLTRYINKHDGENEQNDDKNDVFGYRNCQLKNMIFTQEMETDLAAHIKTLAEQFHGMTRNKCRALIVEYALKNSLIVPNSWKENGMTGEHFWISFKERNHLAIRTPEATSLARASAFNRYTVGKFFDNLGTVMDLHKFECQDIYNVDETGCTTVSAPENVVAGKGVKQVGSITSAERGQLVTAVYGISAAGSVVPPMLIFPRKNVREHFTKSGPPGCIGGANSSGWVNEELFLDYLNHFIRQTRCSQEKKVLLILDNHEAHISLAAIDLAKQNGVVLLTMPPHTSHRLQPLDVCCFKPFKTAYVRAMENWMRSNPGKTITIYEIPEFVAHAQLHGLTAKNILSGFQSTGIFPYNRDLFDETEFSPAAVTDRDLPQELEKNDPIPTEQLPTPQSESGTTPTPMPQPEPSFSATRALQPGLSSTATPACEPESSSFATTAFEPELSSTESPVRQPESSSIASSAQSREPEPSSIATPVRKPEASSTAAPALTQPGPSNHYVSPADIVPLPRAGPRKATNRGRKRGDTKILTDTPVRNSIADALAARHAKKRKVNPPVKQGAKKSLFKTRARKSPTPSSSSESDTEDVPFMESSESDADEPDYEVVEGDFAVVKFVSAKSRIVHYIARVDIIDGDECEGVFLQREFNRNQTMPTFMINNKDEGAFPKTDIVKKLPDPIQLGGTAHRPGKLTFPCDFTRWDFHSSLY</sequence>
<evidence type="ECO:0008006" key="7">
    <source>
        <dbReference type="Google" id="ProtNLM"/>
    </source>
</evidence>
<feature type="compositionally biased region" description="Acidic residues" evidence="1">
    <location>
        <begin position="623"/>
        <end position="642"/>
    </location>
</feature>
<dbReference type="Pfam" id="PF03184">
    <property type="entry name" value="DDE_1"/>
    <property type="match status" value="1"/>
</dbReference>
<dbReference type="InterPro" id="IPR004875">
    <property type="entry name" value="DDE_SF_endonuclease_dom"/>
</dbReference>
<dbReference type="GO" id="GO:0003677">
    <property type="term" value="F:DNA binding"/>
    <property type="evidence" value="ECO:0007669"/>
    <property type="project" value="InterPro"/>
</dbReference>
<keyword evidence="6" id="KW-1185">Reference proteome</keyword>
<dbReference type="GO" id="GO:0005634">
    <property type="term" value="C:nucleus"/>
    <property type="evidence" value="ECO:0007669"/>
    <property type="project" value="TreeGrafter"/>
</dbReference>
<evidence type="ECO:0000313" key="6">
    <source>
        <dbReference type="Proteomes" id="UP001347796"/>
    </source>
</evidence>
<feature type="compositionally biased region" description="Polar residues" evidence="1">
    <location>
        <begin position="430"/>
        <end position="442"/>
    </location>
</feature>
<feature type="region of interest" description="Disordered" evidence="1">
    <location>
        <begin position="408"/>
        <end position="574"/>
    </location>
</feature>
<dbReference type="EMBL" id="JAZGQO010000018">
    <property type="protein sequence ID" value="KAK6168029.1"/>
    <property type="molecule type" value="Genomic_DNA"/>
</dbReference>
<feature type="domain" description="HTH psq-type" evidence="3">
    <location>
        <begin position="15"/>
        <end position="52"/>
    </location>
</feature>
<feature type="compositionally biased region" description="Basic residues" evidence="1">
    <location>
        <begin position="554"/>
        <end position="564"/>
    </location>
</feature>
<accession>A0AAN8KFL7</accession>
<organism evidence="5 6">
    <name type="scientific">Patella caerulea</name>
    <name type="common">Rayed Mediterranean limpet</name>
    <dbReference type="NCBI Taxonomy" id="87958"/>
    <lineage>
        <taxon>Eukaryota</taxon>
        <taxon>Metazoa</taxon>
        <taxon>Spiralia</taxon>
        <taxon>Lophotrochozoa</taxon>
        <taxon>Mollusca</taxon>
        <taxon>Gastropoda</taxon>
        <taxon>Patellogastropoda</taxon>
        <taxon>Patelloidea</taxon>
        <taxon>Patellidae</taxon>
        <taxon>Patella</taxon>
    </lineage>
</organism>
<evidence type="ECO:0000313" key="5">
    <source>
        <dbReference type="EMBL" id="KAK6192630.1"/>
    </source>
</evidence>
<dbReference type="Pfam" id="PF05225">
    <property type="entry name" value="HTH_psq"/>
    <property type="match status" value="1"/>
</dbReference>
<reference evidence="5 6" key="1">
    <citation type="submission" date="2024-01" db="EMBL/GenBank/DDBJ databases">
        <title>The genome of the rayed Mediterranean limpet Patella caerulea (Linnaeus, 1758).</title>
        <authorList>
            <person name="Anh-Thu Weber A."/>
            <person name="Halstead-Nussloch G."/>
        </authorList>
    </citation>
    <scope>NUCLEOTIDE SEQUENCE [LARGE SCALE GENOMIC DNA]</scope>
    <source>
        <strain evidence="5">AATW-2023a</strain>
        <tissue evidence="5">Whole specimen</tissue>
    </source>
</reference>
<dbReference type="PANTHER" id="PTHR19303">
    <property type="entry name" value="TRANSPOSON"/>
    <property type="match status" value="1"/>
</dbReference>
<dbReference type="AlphaFoldDB" id="A0AAN8KFL7"/>
<dbReference type="InterPro" id="IPR007889">
    <property type="entry name" value="HTH_Psq"/>
</dbReference>
<dbReference type="PANTHER" id="PTHR19303:SF71">
    <property type="entry name" value="ZINC FINGER PHD-TYPE DOMAIN-CONTAINING PROTEIN"/>
    <property type="match status" value="1"/>
</dbReference>
<evidence type="ECO:0000256" key="1">
    <source>
        <dbReference type="SAM" id="MobiDB-lite"/>
    </source>
</evidence>
<evidence type="ECO:0000313" key="4">
    <source>
        <dbReference type="EMBL" id="KAK6168029.1"/>
    </source>
</evidence>
<feature type="compositionally biased region" description="Basic residues" evidence="1">
    <location>
        <begin position="601"/>
        <end position="613"/>
    </location>
</feature>
<feature type="compositionally biased region" description="Polar residues" evidence="1">
    <location>
        <begin position="450"/>
        <end position="479"/>
    </location>
</feature>
<protein>
    <recommendedName>
        <fullName evidence="7">DDE-1 domain-containing protein</fullName>
    </recommendedName>
</protein>
<dbReference type="InterPro" id="IPR050863">
    <property type="entry name" value="CenT-Element_Derived"/>
</dbReference>
<evidence type="ECO:0000259" key="3">
    <source>
        <dbReference type="Pfam" id="PF05225"/>
    </source>
</evidence>
<dbReference type="Proteomes" id="UP001347796">
    <property type="component" value="Unassembled WGS sequence"/>
</dbReference>
<comment type="caution">
    <text evidence="5">The sequence shown here is derived from an EMBL/GenBank/DDBJ whole genome shotgun (WGS) entry which is preliminary data.</text>
</comment>
<gene>
    <name evidence="5" type="ORF">SNE40_004071</name>
    <name evidence="4" type="ORF">SNE40_021935</name>
</gene>
<dbReference type="EMBL" id="JAZGQO010000002">
    <property type="protein sequence ID" value="KAK6192630.1"/>
    <property type="molecule type" value="Genomic_DNA"/>
</dbReference>
<feature type="region of interest" description="Disordered" evidence="1">
    <location>
        <begin position="586"/>
        <end position="642"/>
    </location>
</feature>
<dbReference type="InterPro" id="IPR036397">
    <property type="entry name" value="RNaseH_sf"/>
</dbReference>
<feature type="compositionally biased region" description="Low complexity" evidence="1">
    <location>
        <begin position="494"/>
        <end position="507"/>
    </location>
</feature>
<feature type="compositionally biased region" description="Basic and acidic residues" evidence="1">
    <location>
        <begin position="412"/>
        <end position="424"/>
    </location>
</feature>
<evidence type="ECO:0000259" key="2">
    <source>
        <dbReference type="Pfam" id="PF03184"/>
    </source>
</evidence>
<dbReference type="Gene3D" id="3.30.420.10">
    <property type="entry name" value="Ribonuclease H-like superfamily/Ribonuclease H"/>
    <property type="match status" value="1"/>
</dbReference>